<dbReference type="AlphaFoldDB" id="A0A1I6H0P3"/>
<evidence type="ECO:0000313" key="3">
    <source>
        <dbReference type="Proteomes" id="UP000199658"/>
    </source>
</evidence>
<dbReference type="Proteomes" id="UP000199658">
    <property type="component" value="Unassembled WGS sequence"/>
</dbReference>
<evidence type="ECO:0000313" key="2">
    <source>
        <dbReference type="EMBL" id="SFR48023.1"/>
    </source>
</evidence>
<proteinExistence type="predicted"/>
<name>A0A1I6H0P3_9RHOB</name>
<dbReference type="Pfam" id="PF06877">
    <property type="entry name" value="RraB"/>
    <property type="match status" value="1"/>
</dbReference>
<feature type="domain" description="Regulator of ribonuclease activity B" evidence="1">
    <location>
        <begin position="24"/>
        <end position="119"/>
    </location>
</feature>
<dbReference type="OrthoDB" id="7862546at2"/>
<dbReference type="InterPro" id="IPR009671">
    <property type="entry name" value="RraB_dom"/>
</dbReference>
<reference evidence="3" key="1">
    <citation type="submission" date="2016-10" db="EMBL/GenBank/DDBJ databases">
        <authorList>
            <person name="Varghese N."/>
            <person name="Submissions S."/>
        </authorList>
    </citation>
    <scope>NUCLEOTIDE SEQUENCE [LARGE SCALE GENOMIC DNA]</scope>
    <source>
        <strain evidence="3">DSM 26921</strain>
    </source>
</reference>
<protein>
    <submittedName>
        <fullName evidence="2">Regulator of ribonuclease activity B</fullName>
    </submittedName>
</protein>
<sequence>MILRLLNSIAARFRKPLELGSPKANKLVLDQIAEQGDDGTQERHVRHFAYPMRGANAANKHSALELFAEAGLDISEAQYRGGVVGEHYAAVADEEFDQLTDSLRDEFSRMGWEYDGWECAVLKS</sequence>
<dbReference type="Gene3D" id="3.30.70.970">
    <property type="entry name" value="RraB-like"/>
    <property type="match status" value="1"/>
</dbReference>
<keyword evidence="3" id="KW-1185">Reference proteome</keyword>
<organism evidence="2 3">
    <name type="scientific">Litoreibacter janthinus</name>
    <dbReference type="NCBI Taxonomy" id="670154"/>
    <lineage>
        <taxon>Bacteria</taxon>
        <taxon>Pseudomonadati</taxon>
        <taxon>Pseudomonadota</taxon>
        <taxon>Alphaproteobacteria</taxon>
        <taxon>Rhodobacterales</taxon>
        <taxon>Roseobacteraceae</taxon>
        <taxon>Litoreibacter</taxon>
    </lineage>
</organism>
<evidence type="ECO:0000259" key="1">
    <source>
        <dbReference type="Pfam" id="PF06877"/>
    </source>
</evidence>
<gene>
    <name evidence="2" type="ORF">SAMN04488002_2275</name>
</gene>
<dbReference type="STRING" id="670154.SAMN04488002_2275"/>
<dbReference type="InterPro" id="IPR036701">
    <property type="entry name" value="RraB-like_sf"/>
</dbReference>
<dbReference type="SUPFAM" id="SSF89946">
    <property type="entry name" value="Hypothetical protein VC0424"/>
    <property type="match status" value="1"/>
</dbReference>
<dbReference type="RefSeq" id="WP_090216789.1">
    <property type="nucleotide sequence ID" value="NZ_FOYO01000001.1"/>
</dbReference>
<dbReference type="EMBL" id="FOYO01000001">
    <property type="protein sequence ID" value="SFR48023.1"/>
    <property type="molecule type" value="Genomic_DNA"/>
</dbReference>
<accession>A0A1I6H0P3</accession>